<dbReference type="RefSeq" id="WP_148919964.1">
    <property type="nucleotide sequence ID" value="NZ_VTAV01000011.1"/>
</dbReference>
<protein>
    <recommendedName>
        <fullName evidence="2">Signal transduction histidine kinase internal region domain-containing protein</fullName>
    </recommendedName>
</protein>
<evidence type="ECO:0000259" key="2">
    <source>
        <dbReference type="Pfam" id="PF06580"/>
    </source>
</evidence>
<feature type="transmembrane region" description="Helical" evidence="1">
    <location>
        <begin position="92"/>
        <end position="111"/>
    </location>
</feature>
<keyword evidence="4" id="KW-1185">Reference proteome</keyword>
<reference evidence="3 4" key="1">
    <citation type="submission" date="2019-08" db="EMBL/GenBank/DDBJ databases">
        <title>Phlebobacter frassis gen. nov. sp. nov., a new member of family Sphingobacteriaceae isolated from sand fly rearing media.</title>
        <authorList>
            <person name="Kakumanu M.L."/>
            <person name="Marayati B.F."/>
            <person name="Wada-Katsumata A."/>
            <person name="Wasserberg G."/>
            <person name="Schal C."/>
            <person name="Apperson C.S."/>
            <person name="Ponnusamy L."/>
        </authorList>
    </citation>
    <scope>NUCLEOTIDE SEQUENCE [LARGE SCALE GENOMIC DNA]</scope>
    <source>
        <strain evidence="3 4">SSI9</strain>
    </source>
</reference>
<dbReference type="GO" id="GO:0016020">
    <property type="term" value="C:membrane"/>
    <property type="evidence" value="ECO:0007669"/>
    <property type="project" value="InterPro"/>
</dbReference>
<proteinExistence type="predicted"/>
<feature type="transmembrane region" description="Helical" evidence="1">
    <location>
        <begin position="61"/>
        <end position="80"/>
    </location>
</feature>
<dbReference type="PANTHER" id="PTHR34220">
    <property type="entry name" value="SENSOR HISTIDINE KINASE YPDA"/>
    <property type="match status" value="1"/>
</dbReference>
<sequence>MMLQKIRQSIVLFFQRNYKRLIVLTVLCMFIYIFLFCTVYITNPEKAVQVFTGRFGLVNNTILFMFDSILTYYVLIYLVLLPLLHKELRKRALIIAVLFYFVKLSLSYWIWRIEPKLEPDATAKTFVPEDSVYWFLMWNGIFFLFDFILSLSAAFMIEWNRRDKQQIALEKQKVEAELSALKHQINPHFLFNSLSFIYSRIIKFDEETADSVFLLASIMRYALGKNVDANGLVNVMEEVKHMENVIEINQQRHNNGLHIQYEENISNLAVSVVPLLLITLVENAFKHGDAHNKKHPIVIQLHTNDRELTFYIHNKKNTGVKELSNGIGLKNINKQLQLMYRNRFTMRVEDDESTFAVLLKIPVYI</sequence>
<dbReference type="InterPro" id="IPR050640">
    <property type="entry name" value="Bact_2-comp_sensor_kinase"/>
</dbReference>
<dbReference type="Proteomes" id="UP000322362">
    <property type="component" value="Unassembled WGS sequence"/>
</dbReference>
<keyword evidence="1" id="KW-0812">Transmembrane</keyword>
<keyword evidence="1" id="KW-1133">Transmembrane helix</keyword>
<dbReference type="EMBL" id="VTAV01000011">
    <property type="protein sequence ID" value="TYR34690.1"/>
    <property type="molecule type" value="Genomic_DNA"/>
</dbReference>
<dbReference type="SUPFAM" id="SSF55874">
    <property type="entry name" value="ATPase domain of HSP90 chaperone/DNA topoisomerase II/histidine kinase"/>
    <property type="match status" value="1"/>
</dbReference>
<keyword evidence="1" id="KW-0472">Membrane</keyword>
<dbReference type="Gene3D" id="3.30.565.10">
    <property type="entry name" value="Histidine kinase-like ATPase, C-terminal domain"/>
    <property type="match status" value="1"/>
</dbReference>
<organism evidence="3 4">
    <name type="scientific">Sphingobacterium phlebotomi</name>
    <dbReference type="NCBI Taxonomy" id="2605433"/>
    <lineage>
        <taxon>Bacteria</taxon>
        <taxon>Pseudomonadati</taxon>
        <taxon>Bacteroidota</taxon>
        <taxon>Sphingobacteriia</taxon>
        <taxon>Sphingobacteriales</taxon>
        <taxon>Sphingobacteriaceae</taxon>
        <taxon>Sphingobacterium</taxon>
    </lineage>
</organism>
<dbReference type="InterPro" id="IPR036890">
    <property type="entry name" value="HATPase_C_sf"/>
</dbReference>
<dbReference type="GO" id="GO:0000155">
    <property type="term" value="F:phosphorelay sensor kinase activity"/>
    <property type="evidence" value="ECO:0007669"/>
    <property type="project" value="InterPro"/>
</dbReference>
<comment type="caution">
    <text evidence="3">The sequence shown here is derived from an EMBL/GenBank/DDBJ whole genome shotgun (WGS) entry which is preliminary data.</text>
</comment>
<dbReference type="AlphaFoldDB" id="A0A5D4H7A5"/>
<gene>
    <name evidence="3" type="ORF">FXV77_14560</name>
</gene>
<feature type="transmembrane region" description="Helical" evidence="1">
    <location>
        <begin position="131"/>
        <end position="157"/>
    </location>
</feature>
<feature type="domain" description="Signal transduction histidine kinase internal region" evidence="2">
    <location>
        <begin position="176"/>
        <end position="255"/>
    </location>
</feature>
<name>A0A5D4H7A5_9SPHI</name>
<accession>A0A5D4H7A5</accession>
<dbReference type="PANTHER" id="PTHR34220:SF7">
    <property type="entry name" value="SENSOR HISTIDINE KINASE YPDA"/>
    <property type="match status" value="1"/>
</dbReference>
<feature type="transmembrane region" description="Helical" evidence="1">
    <location>
        <begin position="21"/>
        <end position="41"/>
    </location>
</feature>
<evidence type="ECO:0000256" key="1">
    <source>
        <dbReference type="SAM" id="Phobius"/>
    </source>
</evidence>
<evidence type="ECO:0000313" key="4">
    <source>
        <dbReference type="Proteomes" id="UP000322362"/>
    </source>
</evidence>
<dbReference type="InterPro" id="IPR010559">
    <property type="entry name" value="Sig_transdc_His_kin_internal"/>
</dbReference>
<dbReference type="Pfam" id="PF06580">
    <property type="entry name" value="His_kinase"/>
    <property type="match status" value="1"/>
</dbReference>
<evidence type="ECO:0000313" key="3">
    <source>
        <dbReference type="EMBL" id="TYR34690.1"/>
    </source>
</evidence>